<dbReference type="EMBL" id="LEQJ01000012">
    <property type="protein sequence ID" value="RBS29717.1"/>
    <property type="molecule type" value="Genomic_DNA"/>
</dbReference>
<evidence type="ECO:0000313" key="5">
    <source>
        <dbReference type="EMBL" id="PHL21711.1"/>
    </source>
</evidence>
<organism evidence="1 8">
    <name type="scientific">Enterococcus faecium</name>
    <name type="common">Streptococcus faecium</name>
    <dbReference type="NCBI Taxonomy" id="1352"/>
    <lineage>
        <taxon>Bacteria</taxon>
        <taxon>Bacillati</taxon>
        <taxon>Bacillota</taxon>
        <taxon>Bacilli</taxon>
        <taxon>Lactobacillales</taxon>
        <taxon>Enterococcaceae</taxon>
        <taxon>Enterococcus</taxon>
    </lineage>
</organism>
<evidence type="ECO:0000313" key="3">
    <source>
        <dbReference type="EMBL" id="MDT2369565.1"/>
    </source>
</evidence>
<reference evidence="5 10" key="4">
    <citation type="submission" date="2017-10" db="EMBL/GenBank/DDBJ databases">
        <title>Draft genomes of the Enterococcus faecium isolated from human feces before and after Helicobacter pylori eradication therapy.</title>
        <authorList>
            <person name="Prianichniikov N.A."/>
            <person name="Glushchenko O.E."/>
            <person name="Malakhova M.V."/>
        </authorList>
    </citation>
    <scope>NUCLEOTIDE SEQUENCE [LARGE SCALE GENOMIC DNA]</scope>
    <source>
        <strain evidence="5 10">Hp_5-7</strain>
    </source>
</reference>
<dbReference type="InterPro" id="IPR014959">
    <property type="entry name" value="DUF1827"/>
</dbReference>
<name>A0A132P4B1_ENTFC</name>
<dbReference type="AlphaFoldDB" id="A0A132P4B1"/>
<dbReference type="Proteomes" id="UP001260956">
    <property type="component" value="Unassembled WGS sequence"/>
</dbReference>
<dbReference type="Proteomes" id="UP000224303">
    <property type="component" value="Unassembled WGS sequence"/>
</dbReference>
<reference evidence="7 12" key="5">
    <citation type="submission" date="2017-12" db="EMBL/GenBank/DDBJ databases">
        <title>A pool of 800 enterococci isolated from chicken carcass rinse samples from New Zealand.</title>
        <authorList>
            <person name="Zhang J."/>
            <person name="Rogers L."/>
            <person name="Midwinter A."/>
            <person name="French N."/>
        </authorList>
    </citation>
    <scope>NUCLEOTIDE SEQUENCE [LARGE SCALE GENOMIC DNA]</scope>
    <source>
        <strain evidence="7 12">EN697</strain>
    </source>
</reference>
<dbReference type="Proteomes" id="UP001141166">
    <property type="component" value="Unassembled WGS sequence"/>
</dbReference>
<gene>
    <name evidence="4" type="ORF">A5804_002300</name>
    <name evidence="1" type="ORF">AWT83_01060</name>
    <name evidence="5" type="ORF">CQR37_07110</name>
    <name evidence="7" type="ORF">CYQ77_05765</name>
    <name evidence="6" type="ORF">EB12_01958</name>
    <name evidence="2" type="ORF">M3X98_06815</name>
    <name evidence="3" type="ORF">P6Z85_05245</name>
</gene>
<evidence type="ECO:0000313" key="8">
    <source>
        <dbReference type="Proteomes" id="UP000070452"/>
    </source>
</evidence>
<evidence type="ECO:0000313" key="10">
    <source>
        <dbReference type="Proteomes" id="UP000224303"/>
    </source>
</evidence>
<dbReference type="InterPro" id="IPR038226">
    <property type="entry name" value="LMG18311-like_sf"/>
</dbReference>
<dbReference type="EMBL" id="LRHK01000001">
    <property type="protein sequence ID" value="KWX17164.1"/>
    <property type="molecule type" value="Genomic_DNA"/>
</dbReference>
<dbReference type="EMBL" id="NGLB01000001">
    <property type="protein sequence ID" value="OTO00783.1"/>
    <property type="molecule type" value="Genomic_DNA"/>
</dbReference>
<dbReference type="Gene3D" id="3.40.1720.10">
    <property type="entry name" value="Streptococcus thermophilus LMG 18311 protein like"/>
    <property type="match status" value="1"/>
</dbReference>
<accession>A0A132P4B1</accession>
<reference evidence="1 8" key="2">
    <citation type="submission" date="2016-01" db="EMBL/GenBank/DDBJ databases">
        <title>Molecular Mechanisms for transfer of large genomic segments between Enterococcus faecium strains.</title>
        <authorList>
            <person name="Garcia-Solache M.A."/>
            <person name="Lebreton F."/>
            <person name="Mclaughlin R.E."/>
            <person name="Whiteaker J.D."/>
            <person name="Gilmore M.S."/>
            <person name="Rice L.B."/>
        </authorList>
    </citation>
    <scope>NUCLEOTIDE SEQUENCE [LARGE SCALE GENOMIC DNA]</scope>
    <source>
        <strain evidence="1 8">D344RRF x C68</strain>
    </source>
</reference>
<evidence type="ECO:0000313" key="6">
    <source>
        <dbReference type="EMBL" id="RBS29717.1"/>
    </source>
</evidence>
<dbReference type="EMBL" id="JAMWMK010000008">
    <property type="protein sequence ID" value="MDC4247766.1"/>
    <property type="molecule type" value="Genomic_DNA"/>
</dbReference>
<evidence type="ECO:0000313" key="11">
    <source>
        <dbReference type="Proteomes" id="UP000253144"/>
    </source>
</evidence>
<evidence type="ECO:0000313" key="12">
    <source>
        <dbReference type="Proteomes" id="UP000289562"/>
    </source>
</evidence>
<evidence type="ECO:0000313" key="1">
    <source>
        <dbReference type="EMBL" id="KWX17164.1"/>
    </source>
</evidence>
<dbReference type="Proteomes" id="UP000194737">
    <property type="component" value="Unassembled WGS sequence"/>
</dbReference>
<reference evidence="6 11" key="1">
    <citation type="submission" date="2015-06" db="EMBL/GenBank/DDBJ databases">
        <title>The Genome Sequence of Enterococcus faecium 131EA1.</title>
        <authorList>
            <consortium name="The Broad Institute Genomics Platform"/>
            <consortium name="The Broad Institute Genome Sequencing Center for Infectious Disease"/>
            <person name="Earl A.M."/>
            <person name="Van Tyne D."/>
            <person name="Lebreton F."/>
            <person name="Saavedra J.T."/>
            <person name="Gilmore M.S."/>
            <person name="Manson Mcguire A."/>
            <person name="Clock S."/>
            <person name="Crupain M."/>
            <person name="Rangan U."/>
            <person name="Young S."/>
            <person name="Abouelleil A."/>
            <person name="Cao P."/>
            <person name="Chapman S.B."/>
            <person name="Griggs A."/>
            <person name="Priest M."/>
            <person name="Shea T."/>
            <person name="Wortman J."/>
            <person name="Nusbaum C."/>
            <person name="Birren B."/>
        </authorList>
    </citation>
    <scope>NUCLEOTIDE SEQUENCE [LARGE SCALE GENOMIC DNA]</scope>
    <source>
        <strain evidence="6 11">131EA1</strain>
    </source>
</reference>
<reference evidence="4 9" key="3">
    <citation type="submission" date="2017-05" db="EMBL/GenBank/DDBJ databases">
        <title>The Genome Sequence of Enterococcus faecium 6F2_DIV0138.</title>
        <authorList>
            <consortium name="The Broad Institute Genomics Platform"/>
            <consortium name="The Broad Institute Genomic Center for Infectious Diseases"/>
            <person name="Earl A."/>
            <person name="Manson A."/>
            <person name="Schwartman J."/>
            <person name="Gilmore M."/>
            <person name="Abouelleil A."/>
            <person name="Cao P."/>
            <person name="Chapman S."/>
            <person name="Cusick C."/>
            <person name="Shea T."/>
            <person name="Young S."/>
            <person name="Neafsey D."/>
            <person name="Nusbaum C."/>
            <person name="Birren B."/>
        </authorList>
    </citation>
    <scope>NUCLEOTIDE SEQUENCE [LARGE SCALE GENOMIC DNA]</scope>
    <source>
        <strain evidence="4 9">6F2_DIV0138</strain>
    </source>
</reference>
<dbReference type="EMBL" id="PCGC01000012">
    <property type="protein sequence ID" value="PHL21711.1"/>
    <property type="molecule type" value="Genomic_DNA"/>
</dbReference>
<reference evidence="3" key="7">
    <citation type="submission" date="2023-03" db="EMBL/GenBank/DDBJ databases">
        <authorList>
            <person name="Shen W."/>
            <person name="Cai J."/>
        </authorList>
    </citation>
    <scope>NUCLEOTIDE SEQUENCE</scope>
    <source>
        <strain evidence="3">B1010-2</strain>
    </source>
</reference>
<protein>
    <submittedName>
        <fullName evidence="5">DUF1827 domain-containing protein</fullName>
    </submittedName>
    <submittedName>
        <fullName evidence="2">DUF1827 family protein</fullName>
    </submittedName>
</protein>
<evidence type="ECO:0000313" key="7">
    <source>
        <dbReference type="EMBL" id="RXU89565.1"/>
    </source>
</evidence>
<proteinExistence type="predicted"/>
<dbReference type="Proteomes" id="UP000289562">
    <property type="component" value="Unassembled WGS sequence"/>
</dbReference>
<evidence type="ECO:0000313" key="9">
    <source>
        <dbReference type="Proteomes" id="UP000194737"/>
    </source>
</evidence>
<dbReference type="Proteomes" id="UP000070452">
    <property type="component" value="Unassembled WGS sequence"/>
</dbReference>
<reference evidence="2" key="6">
    <citation type="submission" date="2022-05" db="EMBL/GenBank/DDBJ databases">
        <title>Draft genome sequences of Clostridium perfringens strains isolated from Peru.</title>
        <authorList>
            <person name="Hurtado R."/>
            <person name="Lima L."/>
            <person name="Sousa T."/>
            <person name="Jaiswal A.K."/>
            <person name="Tiwari S."/>
            <person name="Maturrano L."/>
            <person name="Brenig B."/>
            <person name="Azevedo V."/>
        </authorList>
    </citation>
    <scope>NUCLEOTIDE SEQUENCE</scope>
    <source>
        <strain evidence="2">CP4</strain>
    </source>
</reference>
<evidence type="ECO:0000313" key="2">
    <source>
        <dbReference type="EMBL" id="MDC4247766.1"/>
    </source>
</evidence>
<dbReference type="EMBL" id="PJVH01000013">
    <property type="protein sequence ID" value="RXU89565.1"/>
    <property type="molecule type" value="Genomic_DNA"/>
</dbReference>
<dbReference type="RefSeq" id="WP_002297684.1">
    <property type="nucleotide sequence ID" value="NZ_AP019394.1"/>
</dbReference>
<dbReference type="EMBL" id="JARPTX010000012">
    <property type="protein sequence ID" value="MDT2369565.1"/>
    <property type="molecule type" value="Genomic_DNA"/>
</dbReference>
<sequence length="120" mass="14142">MKLIETPVNSNLNIKTFYPKVVEFFFGNTAINYYKLFSLDRTQLLLVDTYDKKQVVMINTKKKITRQEIDYAIHHVLKMTREDVKVHVGVKQELERAGIQFKRPNKDIVVIEQKNTKISI</sequence>
<dbReference type="Pfam" id="PF08860">
    <property type="entry name" value="DUF1827"/>
    <property type="match status" value="1"/>
</dbReference>
<dbReference type="PATRIC" id="fig|1352.771.peg.2179"/>
<dbReference type="Proteomes" id="UP000253144">
    <property type="component" value="Unassembled WGS sequence"/>
</dbReference>
<comment type="caution">
    <text evidence="1">The sequence shown here is derived from an EMBL/GenBank/DDBJ whole genome shotgun (WGS) entry which is preliminary data.</text>
</comment>
<evidence type="ECO:0000313" key="4">
    <source>
        <dbReference type="EMBL" id="OTO00783.1"/>
    </source>
</evidence>